<dbReference type="Pfam" id="PF07225">
    <property type="entry name" value="NDUF_B4"/>
    <property type="match status" value="1"/>
</dbReference>
<proteinExistence type="inferred from homology"/>
<evidence type="ECO:0000256" key="4">
    <source>
        <dbReference type="ARBA" id="ARBA00022448"/>
    </source>
</evidence>
<keyword evidence="11 14" id="KW-0472">Membrane</keyword>
<protein>
    <recommendedName>
        <fullName evidence="3">NADH dehydrogenase [ubiquinone] 1 beta subcomplex subunit 4</fullName>
    </recommendedName>
    <alternativeName>
        <fullName evidence="12">Complex I-B15</fullName>
    </alternativeName>
    <alternativeName>
        <fullName evidence="13">NADH-ubiquinone oxidoreductase B15 subunit</fullName>
    </alternativeName>
</protein>
<dbReference type="PANTHER" id="PTHR39476">
    <property type="entry name" value="NADH:UBIQUINONE OXIDOREDUCTASE 6.6KD SUBUNIT"/>
    <property type="match status" value="1"/>
</dbReference>
<dbReference type="GO" id="GO:0005743">
    <property type="term" value="C:mitochondrial inner membrane"/>
    <property type="evidence" value="ECO:0007669"/>
    <property type="project" value="UniProtKB-SubCell"/>
</dbReference>
<keyword evidence="9 14" id="KW-1133">Transmembrane helix</keyword>
<evidence type="ECO:0000256" key="2">
    <source>
        <dbReference type="ARBA" id="ARBA00007260"/>
    </source>
</evidence>
<keyword evidence="8" id="KW-0249">Electron transport</keyword>
<keyword evidence="4" id="KW-0813">Transport</keyword>
<evidence type="ECO:0000313" key="16">
    <source>
        <dbReference type="Proteomes" id="UP000271241"/>
    </source>
</evidence>
<keyword evidence="6 14" id="KW-0812">Transmembrane</keyword>
<keyword evidence="5" id="KW-0679">Respiratory chain</keyword>
<evidence type="ECO:0000256" key="14">
    <source>
        <dbReference type="SAM" id="Phobius"/>
    </source>
</evidence>
<evidence type="ECO:0000256" key="11">
    <source>
        <dbReference type="ARBA" id="ARBA00023136"/>
    </source>
</evidence>
<feature type="transmembrane region" description="Helical" evidence="14">
    <location>
        <begin position="34"/>
        <end position="56"/>
    </location>
</feature>
<accession>A0A4P9XLF4</accession>
<evidence type="ECO:0000256" key="9">
    <source>
        <dbReference type="ARBA" id="ARBA00022989"/>
    </source>
</evidence>
<name>A0A4P9XLF4_9FUNG</name>
<keyword evidence="10" id="KW-0496">Mitochondrion</keyword>
<dbReference type="AlphaFoldDB" id="A0A4P9XLF4"/>
<organism evidence="15 16">
    <name type="scientific">Thamnocephalis sphaerospora</name>
    <dbReference type="NCBI Taxonomy" id="78915"/>
    <lineage>
        <taxon>Eukaryota</taxon>
        <taxon>Fungi</taxon>
        <taxon>Fungi incertae sedis</taxon>
        <taxon>Zoopagomycota</taxon>
        <taxon>Zoopagomycotina</taxon>
        <taxon>Zoopagomycetes</taxon>
        <taxon>Zoopagales</taxon>
        <taxon>Sigmoideomycetaceae</taxon>
        <taxon>Thamnocephalis</taxon>
    </lineage>
</organism>
<evidence type="ECO:0000256" key="10">
    <source>
        <dbReference type="ARBA" id="ARBA00023128"/>
    </source>
</evidence>
<evidence type="ECO:0000256" key="13">
    <source>
        <dbReference type="ARBA" id="ARBA00030987"/>
    </source>
</evidence>
<dbReference type="Proteomes" id="UP000271241">
    <property type="component" value="Unassembled WGS sequence"/>
</dbReference>
<evidence type="ECO:0000256" key="1">
    <source>
        <dbReference type="ARBA" id="ARBA00004434"/>
    </source>
</evidence>
<evidence type="ECO:0000256" key="6">
    <source>
        <dbReference type="ARBA" id="ARBA00022692"/>
    </source>
</evidence>
<evidence type="ECO:0000256" key="5">
    <source>
        <dbReference type="ARBA" id="ARBA00022660"/>
    </source>
</evidence>
<sequence>MAGSENLKTDPAFERWATMRETTDTHFRWNRRNIRLTLIFGVAVPLGVYALTSYTMGRFNFIGKRRGQSLLAKPESQ</sequence>
<evidence type="ECO:0000256" key="12">
    <source>
        <dbReference type="ARBA" id="ARBA00030212"/>
    </source>
</evidence>
<evidence type="ECO:0000256" key="7">
    <source>
        <dbReference type="ARBA" id="ARBA00022792"/>
    </source>
</evidence>
<comment type="similarity">
    <text evidence="2">Belongs to the complex I NDUFB4 subunit family.</text>
</comment>
<dbReference type="OrthoDB" id="15108at2759"/>
<gene>
    <name evidence="15" type="ORF">THASP1DRAFT_31549</name>
</gene>
<keyword evidence="16" id="KW-1185">Reference proteome</keyword>
<comment type="subcellular location">
    <subcellularLocation>
        <location evidence="1">Mitochondrion inner membrane</location>
        <topology evidence="1">Single-pass membrane protein</topology>
    </subcellularLocation>
</comment>
<dbReference type="InterPro" id="IPR009866">
    <property type="entry name" value="NADH_UbQ_OxRdtase_NDUFB4_su"/>
</dbReference>
<evidence type="ECO:0000313" key="15">
    <source>
        <dbReference type="EMBL" id="RKP06645.1"/>
    </source>
</evidence>
<dbReference type="PANTHER" id="PTHR39476:SF1">
    <property type="entry name" value="NADH DEHYDROGENASE [UBIQUINONE] 1 BETA SUBCOMPLEX SUBUNIT 4"/>
    <property type="match status" value="1"/>
</dbReference>
<evidence type="ECO:0000256" key="8">
    <source>
        <dbReference type="ARBA" id="ARBA00022982"/>
    </source>
</evidence>
<reference evidence="16" key="1">
    <citation type="journal article" date="2018" name="Nat. Microbiol.">
        <title>Leveraging single-cell genomics to expand the fungal tree of life.</title>
        <authorList>
            <person name="Ahrendt S.R."/>
            <person name="Quandt C.A."/>
            <person name="Ciobanu D."/>
            <person name="Clum A."/>
            <person name="Salamov A."/>
            <person name="Andreopoulos B."/>
            <person name="Cheng J.F."/>
            <person name="Woyke T."/>
            <person name="Pelin A."/>
            <person name="Henrissat B."/>
            <person name="Reynolds N.K."/>
            <person name="Benny G.L."/>
            <person name="Smith M.E."/>
            <person name="James T.Y."/>
            <person name="Grigoriev I.V."/>
        </authorList>
    </citation>
    <scope>NUCLEOTIDE SEQUENCE [LARGE SCALE GENOMIC DNA]</scope>
    <source>
        <strain evidence="16">RSA 1356</strain>
    </source>
</reference>
<dbReference type="EMBL" id="KZ992845">
    <property type="protein sequence ID" value="RKP06645.1"/>
    <property type="molecule type" value="Genomic_DNA"/>
</dbReference>
<evidence type="ECO:0000256" key="3">
    <source>
        <dbReference type="ARBA" id="ARBA00018681"/>
    </source>
</evidence>
<keyword evidence="7" id="KW-0999">Mitochondrion inner membrane</keyword>